<dbReference type="PANTHER" id="PTHR32444:SF102">
    <property type="entry name" value="RECEPTOR-LIKE SERINE_THREONINE-PROTEIN KINASE"/>
    <property type="match status" value="1"/>
</dbReference>
<dbReference type="Proteomes" id="UP000243499">
    <property type="component" value="Chromosome 9"/>
</dbReference>
<evidence type="ECO:0000313" key="8">
    <source>
        <dbReference type="EMBL" id="PVH31612.1"/>
    </source>
</evidence>
<keyword evidence="3" id="KW-0675">Receptor</keyword>
<accession>A0A2T8I1T2</accession>
<proteinExistence type="predicted"/>
<dbReference type="EMBL" id="CM008054">
    <property type="protein sequence ID" value="PVH31612.1"/>
    <property type="molecule type" value="Genomic_DNA"/>
</dbReference>
<evidence type="ECO:0000256" key="5">
    <source>
        <dbReference type="ARBA" id="ARBA00048679"/>
    </source>
</evidence>
<dbReference type="GO" id="GO:0051707">
    <property type="term" value="P:response to other organism"/>
    <property type="evidence" value="ECO:0007669"/>
    <property type="project" value="UniProtKB-ARBA"/>
</dbReference>
<dbReference type="AlphaFoldDB" id="A0A2T8I1T2"/>
<comment type="catalytic activity">
    <reaction evidence="4">
        <text>L-threonyl-[protein] + ATP = O-phospho-L-threonyl-[protein] + ADP + H(+)</text>
        <dbReference type="Rhea" id="RHEA:46608"/>
        <dbReference type="Rhea" id="RHEA-COMP:11060"/>
        <dbReference type="Rhea" id="RHEA-COMP:11605"/>
        <dbReference type="ChEBI" id="CHEBI:15378"/>
        <dbReference type="ChEBI" id="CHEBI:30013"/>
        <dbReference type="ChEBI" id="CHEBI:30616"/>
        <dbReference type="ChEBI" id="CHEBI:61977"/>
        <dbReference type="ChEBI" id="CHEBI:456216"/>
        <dbReference type="EC" id="2.7.11.1"/>
    </reaction>
</comment>
<evidence type="ECO:0000256" key="2">
    <source>
        <dbReference type="ARBA" id="ARBA00012513"/>
    </source>
</evidence>
<dbReference type="SMART" id="SM00108">
    <property type="entry name" value="B_lectin"/>
    <property type="match status" value="1"/>
</dbReference>
<keyword evidence="6" id="KW-0732">Signal</keyword>
<dbReference type="PANTHER" id="PTHR32444">
    <property type="entry name" value="BULB-TYPE LECTIN DOMAIN-CONTAINING PROTEIN"/>
    <property type="match status" value="1"/>
</dbReference>
<evidence type="ECO:0000259" key="7">
    <source>
        <dbReference type="PROSITE" id="PS50927"/>
    </source>
</evidence>
<evidence type="ECO:0000256" key="6">
    <source>
        <dbReference type="SAM" id="SignalP"/>
    </source>
</evidence>
<sequence length="176" mass="18636">MGFLPIRRIITLVFCSASLLPSCSSDSSLLPNKPLTVGSTLISDDGTFALGFFSPSSSGGNHYYVGIWYNSIPKDNVVWVANRATPVIDPSSATLALTDRSNLVLSSTDGQLLCMANVSAPGNLASSENVTGEATLDNTGNFVVRTSEGAVLWQSFDHPTDTLLPGMNLKSHPQQT</sequence>
<dbReference type="EC" id="2.7.11.1" evidence="2"/>
<dbReference type="Gene3D" id="2.90.10.10">
    <property type="entry name" value="Bulb-type lectin domain"/>
    <property type="match status" value="1"/>
</dbReference>
<dbReference type="GO" id="GO:0016020">
    <property type="term" value="C:membrane"/>
    <property type="evidence" value="ECO:0007669"/>
    <property type="project" value="UniProtKB-SubCell"/>
</dbReference>
<feature type="chain" id="PRO_5015506837" description="non-specific serine/threonine protein kinase" evidence="6">
    <location>
        <begin position="26"/>
        <end position="176"/>
    </location>
</feature>
<gene>
    <name evidence="8" type="ORF">PAHAL_9G191600</name>
</gene>
<protein>
    <recommendedName>
        <fullName evidence="2">non-specific serine/threonine protein kinase</fullName>
        <ecNumber evidence="2">2.7.11.1</ecNumber>
    </recommendedName>
</protein>
<feature type="signal peptide" evidence="6">
    <location>
        <begin position="1"/>
        <end position="25"/>
    </location>
</feature>
<dbReference type="InterPro" id="IPR036426">
    <property type="entry name" value="Bulb-type_lectin_dom_sf"/>
</dbReference>
<feature type="domain" description="Bulb-type lectin" evidence="7">
    <location>
        <begin position="26"/>
        <end position="157"/>
    </location>
</feature>
<evidence type="ECO:0000256" key="4">
    <source>
        <dbReference type="ARBA" id="ARBA00047899"/>
    </source>
</evidence>
<organism evidence="8">
    <name type="scientific">Panicum hallii</name>
    <dbReference type="NCBI Taxonomy" id="206008"/>
    <lineage>
        <taxon>Eukaryota</taxon>
        <taxon>Viridiplantae</taxon>
        <taxon>Streptophyta</taxon>
        <taxon>Embryophyta</taxon>
        <taxon>Tracheophyta</taxon>
        <taxon>Spermatophyta</taxon>
        <taxon>Magnoliopsida</taxon>
        <taxon>Liliopsida</taxon>
        <taxon>Poales</taxon>
        <taxon>Poaceae</taxon>
        <taxon>PACMAD clade</taxon>
        <taxon>Panicoideae</taxon>
        <taxon>Panicodae</taxon>
        <taxon>Paniceae</taxon>
        <taxon>Panicinae</taxon>
        <taxon>Panicum</taxon>
        <taxon>Panicum sect. Panicum</taxon>
    </lineage>
</organism>
<dbReference type="Pfam" id="PF01453">
    <property type="entry name" value="B_lectin"/>
    <property type="match status" value="1"/>
</dbReference>
<dbReference type="SUPFAM" id="SSF51110">
    <property type="entry name" value="alpha-D-mannose-specific plant lectins"/>
    <property type="match status" value="1"/>
</dbReference>
<name>A0A2T8I1T2_9POAL</name>
<dbReference type="GO" id="GO:0004674">
    <property type="term" value="F:protein serine/threonine kinase activity"/>
    <property type="evidence" value="ECO:0007669"/>
    <property type="project" value="UniProtKB-EC"/>
</dbReference>
<evidence type="ECO:0000256" key="1">
    <source>
        <dbReference type="ARBA" id="ARBA00004479"/>
    </source>
</evidence>
<dbReference type="Gramene" id="PVH31612">
    <property type="protein sequence ID" value="PVH31612"/>
    <property type="gene ID" value="PAHAL_9G191600"/>
</dbReference>
<dbReference type="CDD" id="cd00028">
    <property type="entry name" value="B_lectin"/>
    <property type="match status" value="1"/>
</dbReference>
<reference evidence="8" key="1">
    <citation type="submission" date="2018-04" db="EMBL/GenBank/DDBJ databases">
        <title>WGS assembly of Panicum hallii.</title>
        <authorList>
            <person name="Lovell J."/>
            <person name="Jenkins J."/>
            <person name="Lowry D."/>
            <person name="Mamidi S."/>
            <person name="Sreedasyam A."/>
            <person name="Weng X."/>
            <person name="Barry K."/>
            <person name="Bonette J."/>
            <person name="Campitelli B."/>
            <person name="Daum C."/>
            <person name="Gordon S."/>
            <person name="Gould B."/>
            <person name="Lipzen A."/>
            <person name="Macqueen A."/>
            <person name="Palacio-Mejia J."/>
            <person name="Plott C."/>
            <person name="Shakirov E."/>
            <person name="Shu S."/>
            <person name="Yoshinaga Y."/>
            <person name="Zane M."/>
            <person name="Rokhsar D."/>
            <person name="Grimwood J."/>
            <person name="Schmutz J."/>
            <person name="Juenger T."/>
        </authorList>
    </citation>
    <scope>NUCLEOTIDE SEQUENCE [LARGE SCALE GENOMIC DNA]</scope>
    <source>
        <strain evidence="8">FIL2</strain>
    </source>
</reference>
<dbReference type="InterPro" id="IPR001480">
    <property type="entry name" value="Bulb-type_lectin_dom"/>
</dbReference>
<dbReference type="PROSITE" id="PS50927">
    <property type="entry name" value="BULB_LECTIN"/>
    <property type="match status" value="1"/>
</dbReference>
<comment type="catalytic activity">
    <reaction evidence="5">
        <text>L-seryl-[protein] + ATP = O-phospho-L-seryl-[protein] + ADP + H(+)</text>
        <dbReference type="Rhea" id="RHEA:17989"/>
        <dbReference type="Rhea" id="RHEA-COMP:9863"/>
        <dbReference type="Rhea" id="RHEA-COMP:11604"/>
        <dbReference type="ChEBI" id="CHEBI:15378"/>
        <dbReference type="ChEBI" id="CHEBI:29999"/>
        <dbReference type="ChEBI" id="CHEBI:30616"/>
        <dbReference type="ChEBI" id="CHEBI:83421"/>
        <dbReference type="ChEBI" id="CHEBI:456216"/>
        <dbReference type="EC" id="2.7.11.1"/>
    </reaction>
</comment>
<comment type="subcellular location">
    <subcellularLocation>
        <location evidence="1">Membrane</location>
        <topology evidence="1">Single-pass type I membrane protein</topology>
    </subcellularLocation>
</comment>
<evidence type="ECO:0000256" key="3">
    <source>
        <dbReference type="ARBA" id="ARBA00023170"/>
    </source>
</evidence>